<keyword evidence="2" id="KW-1133">Transmembrane helix</keyword>
<dbReference type="InterPro" id="IPR045924">
    <property type="entry name" value="DUF6343"/>
</dbReference>
<feature type="compositionally biased region" description="Basic and acidic residues" evidence="1">
    <location>
        <begin position="1"/>
        <end position="15"/>
    </location>
</feature>
<keyword evidence="2" id="KW-0812">Transmembrane</keyword>
<evidence type="ECO:0000313" key="4">
    <source>
        <dbReference type="Proteomes" id="UP001216440"/>
    </source>
</evidence>
<accession>A0ABY8JZT3</accession>
<keyword evidence="2" id="KW-0472">Membrane</keyword>
<evidence type="ECO:0000256" key="2">
    <source>
        <dbReference type="SAM" id="Phobius"/>
    </source>
</evidence>
<gene>
    <name evidence="3" type="ORF">PYS65_11595</name>
</gene>
<feature type="transmembrane region" description="Helical" evidence="2">
    <location>
        <begin position="43"/>
        <end position="65"/>
    </location>
</feature>
<keyword evidence="4" id="KW-1185">Reference proteome</keyword>
<protein>
    <submittedName>
        <fullName evidence="3">DUF6343 family protein</fullName>
    </submittedName>
</protein>
<proteinExistence type="predicted"/>
<reference evidence="3 4" key="1">
    <citation type="submission" date="2023-03" db="EMBL/GenBank/DDBJ databases">
        <authorList>
            <person name="Mo P."/>
        </authorList>
    </citation>
    <scope>NUCLEOTIDE SEQUENCE [LARGE SCALE GENOMIC DNA]</scope>
    <source>
        <strain evidence="3 4">HUAS 5</strain>
    </source>
</reference>
<evidence type="ECO:0000256" key="1">
    <source>
        <dbReference type="SAM" id="MobiDB-lite"/>
    </source>
</evidence>
<dbReference type="EMBL" id="CP121682">
    <property type="protein sequence ID" value="WGD40739.1"/>
    <property type="molecule type" value="Genomic_DNA"/>
</dbReference>
<organism evidence="3 4">
    <name type="scientific">Streptomyces cathayae</name>
    <dbReference type="NCBI Taxonomy" id="3031124"/>
    <lineage>
        <taxon>Bacteria</taxon>
        <taxon>Bacillati</taxon>
        <taxon>Actinomycetota</taxon>
        <taxon>Actinomycetes</taxon>
        <taxon>Kitasatosporales</taxon>
        <taxon>Streptomycetaceae</taxon>
        <taxon>Streptomyces</taxon>
    </lineage>
</organism>
<dbReference type="RefSeq" id="WP_279333869.1">
    <property type="nucleotide sequence ID" value="NZ_CP121682.1"/>
</dbReference>
<evidence type="ECO:0000313" key="3">
    <source>
        <dbReference type="EMBL" id="WGD40739.1"/>
    </source>
</evidence>
<feature type="transmembrane region" description="Helical" evidence="2">
    <location>
        <begin position="77"/>
        <end position="100"/>
    </location>
</feature>
<dbReference type="Pfam" id="PF19870">
    <property type="entry name" value="DUF6343"/>
    <property type="match status" value="1"/>
</dbReference>
<feature type="region of interest" description="Disordered" evidence="1">
    <location>
        <begin position="1"/>
        <end position="31"/>
    </location>
</feature>
<name>A0ABY8JZT3_9ACTN</name>
<sequence>MRDEDPDATTREAPRARSGAIGGRWPRTGTEPVTARSPLRLRLLLAGAFLPLFTAAAVLFGLWAAESGPGDSPGRGALVMLTVVCGVLALSAAVDLWVVLRRLRREREAGASR</sequence>
<dbReference type="Proteomes" id="UP001216440">
    <property type="component" value="Chromosome"/>
</dbReference>